<accession>A0A383VWM9</accession>
<dbReference type="PANTHER" id="PTHR35399">
    <property type="entry name" value="SLR8030 PROTEIN"/>
    <property type="match status" value="1"/>
</dbReference>
<proteinExistence type="predicted"/>
<reference evidence="2 3" key="1">
    <citation type="submission" date="2016-10" db="EMBL/GenBank/DDBJ databases">
        <authorList>
            <person name="Cai Z."/>
        </authorList>
    </citation>
    <scope>NUCLEOTIDE SEQUENCE [LARGE SCALE GENOMIC DNA]</scope>
</reference>
<evidence type="ECO:0000313" key="2">
    <source>
        <dbReference type="EMBL" id="SZX69887.1"/>
    </source>
</evidence>
<protein>
    <recommendedName>
        <fullName evidence="4">Alkaline phosphatase</fullName>
    </recommendedName>
</protein>
<dbReference type="AlphaFoldDB" id="A0A383VWM9"/>
<evidence type="ECO:0000313" key="3">
    <source>
        <dbReference type="Proteomes" id="UP000256970"/>
    </source>
</evidence>
<dbReference type="PANTHER" id="PTHR35399:SF2">
    <property type="entry name" value="DUF839 DOMAIN-CONTAINING PROTEIN"/>
    <property type="match status" value="1"/>
</dbReference>
<dbReference type="EMBL" id="FNXT01000963">
    <property type="protein sequence ID" value="SZX69887.1"/>
    <property type="molecule type" value="Genomic_DNA"/>
</dbReference>
<keyword evidence="1" id="KW-0732">Signal</keyword>
<feature type="signal peptide" evidence="1">
    <location>
        <begin position="1"/>
        <end position="21"/>
    </location>
</feature>
<name>A0A383VWM9_TETOB</name>
<evidence type="ECO:0008006" key="4">
    <source>
        <dbReference type="Google" id="ProtNLM"/>
    </source>
</evidence>
<dbReference type="InterPro" id="IPR008557">
    <property type="entry name" value="PhoX"/>
</dbReference>
<feature type="chain" id="PRO_5016773138" description="Alkaline phosphatase" evidence="1">
    <location>
        <begin position="22"/>
        <end position="656"/>
    </location>
</feature>
<evidence type="ECO:0000256" key="1">
    <source>
        <dbReference type="SAM" id="SignalP"/>
    </source>
</evidence>
<dbReference type="Proteomes" id="UP000256970">
    <property type="component" value="Unassembled WGS sequence"/>
</dbReference>
<dbReference type="Pfam" id="PF05787">
    <property type="entry name" value="PhoX"/>
    <property type="match status" value="1"/>
</dbReference>
<gene>
    <name evidence="2" type="ORF">BQ4739_LOCUS10153</name>
</gene>
<organism evidence="2 3">
    <name type="scientific">Tetradesmus obliquus</name>
    <name type="common">Green alga</name>
    <name type="synonym">Acutodesmus obliquus</name>
    <dbReference type="NCBI Taxonomy" id="3088"/>
    <lineage>
        <taxon>Eukaryota</taxon>
        <taxon>Viridiplantae</taxon>
        <taxon>Chlorophyta</taxon>
        <taxon>core chlorophytes</taxon>
        <taxon>Chlorophyceae</taxon>
        <taxon>CS clade</taxon>
        <taxon>Sphaeropleales</taxon>
        <taxon>Scenedesmaceae</taxon>
        <taxon>Tetradesmus</taxon>
    </lineage>
</organism>
<keyword evidence="3" id="KW-1185">Reference proteome</keyword>
<sequence length="656" mass="70556">MNLRLLAAAFLLLGLAAGATAEAAAGQEQQQQQQQCYDLRLGILARSGLSYGSGTFGRLVDVNGQPIVRVLQEGAYGERLHPETSTARGMWSKDASLADLYSNAPDIPTFAEVGGNIFMVNHFEYPQPAAAYLSTITASDNGDLSVINTAHVPDNSSRVQGLWFLCRGEKTPWGTHLGAEEYPPDCREYEQLLLPCQQDVELCGYANTSSGSGLQEFARYYGLYTGAEKAGQGAMAFGANATNLAQFKELFSCYNYGASPEVGITSPDGSTNVIKWRTLGRISHETAVVMPDNRTIYSSDDGSSGVLLKFVADRPAELSSGSLFGGMFKNKQGKRDEFDIEWVLLGKGSQAELEAIALNPSTRFSSMFEAVNVTSDGTCPEGFYPANTPFSSFKQKVKGKSIYVECLKVKPGMAAAFLETRRVAAIKGATTEWEKLEGITYDPHRNRLYIALTSVDKGMLEANAYDGLGPDHLRFNPNPCGIVMALELDSAFSATQGTVIVAGNNKTNTDKANKCDVNAIAGPDNLFYANHNLFIAEDTSRHANNFLWAYNLKTGTLSRILSAPVGAEVTGQRLSFAAGRAYLTWAIQHPMETEEGQEPADKDQEMAMRGYVGYLGPLPLEAVAPDAALSFAGHALSVPSGSAQEQVLGASKVCAA</sequence>